<feature type="transmembrane region" description="Helical" evidence="21">
    <location>
        <begin position="468"/>
        <end position="496"/>
    </location>
</feature>
<evidence type="ECO:0000256" key="8">
    <source>
        <dbReference type="ARBA" id="ARBA00041009"/>
    </source>
</evidence>
<evidence type="ECO:0000256" key="15">
    <source>
        <dbReference type="ARBA" id="ARBA00048171"/>
    </source>
</evidence>
<dbReference type="SMART" id="SM00382">
    <property type="entry name" value="AAA"/>
    <property type="match status" value="1"/>
</dbReference>
<dbReference type="Pfam" id="PF00664">
    <property type="entry name" value="ABC_membrane"/>
    <property type="match status" value="1"/>
</dbReference>
<name>A0ABQ9ULW6_SAGOE</name>
<comment type="catalytic activity">
    <reaction evidence="13">
        <text>sphing-4-enine 1-phosphate(in) + ATP + H2O = sphing-4-enine 1-phosphate(out) + ADP + phosphate + H(+)</text>
        <dbReference type="Rhea" id="RHEA:38951"/>
        <dbReference type="ChEBI" id="CHEBI:15377"/>
        <dbReference type="ChEBI" id="CHEBI:15378"/>
        <dbReference type="ChEBI" id="CHEBI:30616"/>
        <dbReference type="ChEBI" id="CHEBI:43474"/>
        <dbReference type="ChEBI" id="CHEBI:60119"/>
        <dbReference type="ChEBI" id="CHEBI:456216"/>
    </reaction>
    <physiologicalReaction direction="left-to-right" evidence="13">
        <dbReference type="Rhea" id="RHEA:38952"/>
    </physiologicalReaction>
</comment>
<evidence type="ECO:0000313" key="24">
    <source>
        <dbReference type="EMBL" id="KAK2097538.1"/>
    </source>
</evidence>
<dbReference type="CDD" id="cd18603">
    <property type="entry name" value="ABC_6TM_MRP1_2_3_6_D2_like"/>
    <property type="match status" value="1"/>
</dbReference>
<feature type="transmembrane region" description="Helical" evidence="21">
    <location>
        <begin position="316"/>
        <end position="343"/>
    </location>
</feature>
<comment type="caution">
    <text evidence="24">The sequence shown here is derived from an EMBL/GenBank/DDBJ whole genome shotgun (WGS) entry which is preliminary data.</text>
</comment>
<dbReference type="EMBL" id="JASSZA010000011">
    <property type="protein sequence ID" value="KAK2097538.1"/>
    <property type="molecule type" value="Genomic_DNA"/>
</dbReference>
<evidence type="ECO:0000256" key="9">
    <source>
        <dbReference type="ARBA" id="ARBA00041345"/>
    </source>
</evidence>
<dbReference type="InterPro" id="IPR003593">
    <property type="entry name" value="AAA+_ATPase"/>
</dbReference>
<evidence type="ECO:0000259" key="22">
    <source>
        <dbReference type="PROSITE" id="PS50893"/>
    </source>
</evidence>
<comment type="catalytic activity">
    <reaction evidence="16">
        <text>daunorubicin(in) + ATP + H2O = daunorubicin(out) + ADP + phosphate + H(+)</text>
        <dbReference type="Rhea" id="RHEA:33147"/>
        <dbReference type="ChEBI" id="CHEBI:15377"/>
        <dbReference type="ChEBI" id="CHEBI:15378"/>
        <dbReference type="ChEBI" id="CHEBI:30616"/>
        <dbReference type="ChEBI" id="CHEBI:43474"/>
        <dbReference type="ChEBI" id="CHEBI:64677"/>
        <dbReference type="ChEBI" id="CHEBI:456216"/>
    </reaction>
    <physiologicalReaction direction="left-to-right" evidence="16">
        <dbReference type="Rhea" id="RHEA:33148"/>
    </physiologicalReaction>
</comment>
<dbReference type="PANTHER" id="PTHR24223:SF241">
    <property type="entry name" value="MULTIDRUG RESISTANCE-ASSOCIATED PROTEIN 1"/>
    <property type="match status" value="1"/>
</dbReference>
<keyword evidence="7 21" id="KW-0472">Membrane</keyword>
<comment type="catalytic activity">
    <reaction evidence="18">
        <text>prostaglandin A2-S-(R)-glutathione(in) + ATP + H2O = prostaglandin A2-S-(R)-glutathione(out) + ADP + phosphate + H(+)</text>
        <dbReference type="Rhea" id="RHEA:81695"/>
        <dbReference type="ChEBI" id="CHEBI:15377"/>
        <dbReference type="ChEBI" id="CHEBI:15378"/>
        <dbReference type="ChEBI" id="CHEBI:30616"/>
        <dbReference type="ChEBI" id="CHEBI:43474"/>
        <dbReference type="ChEBI" id="CHEBI:133768"/>
        <dbReference type="ChEBI" id="CHEBI:456216"/>
    </reaction>
    <physiologicalReaction direction="left-to-right" evidence="18">
        <dbReference type="Rhea" id="RHEA:81696"/>
    </physiologicalReaction>
</comment>
<feature type="domain" description="ABC transporter" evidence="22">
    <location>
        <begin position="1"/>
        <end position="174"/>
    </location>
</feature>
<comment type="catalytic activity">
    <reaction evidence="17">
        <text>prostaglandin A2-S-(S)-glutathione(in) + ATP + H2O = prostaglandin A2-S-(S)-glutathione(out) + ADP + phosphate + H(+)</text>
        <dbReference type="Rhea" id="RHEA:81699"/>
        <dbReference type="ChEBI" id="CHEBI:15377"/>
        <dbReference type="ChEBI" id="CHEBI:15378"/>
        <dbReference type="ChEBI" id="CHEBI:30616"/>
        <dbReference type="ChEBI" id="CHEBI:43474"/>
        <dbReference type="ChEBI" id="CHEBI:133769"/>
        <dbReference type="ChEBI" id="CHEBI:456216"/>
    </reaction>
    <physiologicalReaction direction="left-to-right" evidence="17">
        <dbReference type="Rhea" id="RHEA:81700"/>
    </physiologicalReaction>
</comment>
<dbReference type="Pfam" id="PF00005">
    <property type="entry name" value="ABC_tran"/>
    <property type="match status" value="2"/>
</dbReference>
<dbReference type="SUPFAM" id="SSF52540">
    <property type="entry name" value="P-loop containing nucleoside triphosphate hydrolases"/>
    <property type="match status" value="2"/>
</dbReference>
<evidence type="ECO:0000256" key="13">
    <source>
        <dbReference type="ARBA" id="ARBA00047354"/>
    </source>
</evidence>
<dbReference type="Proteomes" id="UP001266305">
    <property type="component" value="Unassembled WGS sequence"/>
</dbReference>
<keyword evidence="3 21" id="KW-0812">Transmembrane</keyword>
<comment type="subunit">
    <text evidence="20">Monomer; does not require oligomerization for channel activity. May form oligomers in the membrane. Interacts with SLC26A3, SLC26A6 and NHERF1. Interacts with SHANK2. Interacts with MYO6. Interacts (via C-terminus) with GOPC (via PDZ domain); this promotes CFTR internalization and thereby decreases channel activity. Interacts with SLC4A7 through NHERF1. Found in a complex with MYO5B and RAB11A. Interacts with ANO1. Interacts with SLC26A8. Interacts with AHCYL1; the interaction increases CFTR activity. Interacts with CSE1L. The core-glycosylated form interacts with GORASP2 (via PDZ GRASP-type 1 domain) in respone to ER stress. Interacts with MARCHF2; the interaction leads to CFTR ubiqtuitination and degradation. Interacts with ADGRG2.</text>
</comment>
<comment type="catalytic activity">
    <reaction evidence="19">
        <text>S-[(2E,6E,10E)-geranylgeranyl]-L-glutathione(in) + ATP + H2O = S-[(2E,6E,10E)-geranylgeranyl]-L-glutathione(out) + ADP + phosphate + H(+)</text>
        <dbReference type="Rhea" id="RHEA:81611"/>
        <dbReference type="ChEBI" id="CHEBI:15377"/>
        <dbReference type="ChEBI" id="CHEBI:15378"/>
        <dbReference type="ChEBI" id="CHEBI:30616"/>
        <dbReference type="ChEBI" id="CHEBI:43474"/>
        <dbReference type="ChEBI" id="CHEBI:156326"/>
        <dbReference type="ChEBI" id="CHEBI:456216"/>
    </reaction>
    <physiologicalReaction direction="left-to-right" evidence="19">
        <dbReference type="Rhea" id="RHEA:81612"/>
    </physiologicalReaction>
</comment>
<comment type="subcellular location">
    <subcellularLocation>
        <location evidence="1">Membrane</location>
    </subcellularLocation>
</comment>
<feature type="domain" description="ABC transmembrane type-1" evidence="23">
    <location>
        <begin position="323"/>
        <end position="623"/>
    </location>
</feature>
<accession>A0ABQ9ULW6</accession>
<dbReference type="InterPro" id="IPR027417">
    <property type="entry name" value="P-loop_NTPase"/>
</dbReference>
<evidence type="ECO:0000256" key="14">
    <source>
        <dbReference type="ARBA" id="ARBA00047576"/>
    </source>
</evidence>
<sequence>MEKVEGHVAIKGSLAYVPQQAWIQNDSLRENILFGCQLEERRYKSVIQACALLPDLEILPSGDRTEIGEKGVNLSGGQKQRVSLARAVYCNSDIYLFDDPLSAVDAHVGKHIFENVIGPKGMLKNKTRILVTHGVSYLPQVDIIIVMSGGKISEMGSYQELLARDGAFAEFLRTYASAEQEQDPEDNGRTVMGEEEAGLTGISSPGKEAKQMENGLLVSDRAGKQLQRQLSSSSSYSGDISRCHNSTTELQKAEAKKEETWKLMEADKAQTGQANFRDNRRLGCVIKPTGEINTFLIMTCLLSHVKLSVYWDYMKAIGLFVSFLSIFLFMCNHVASLASNYWLSLWTDDPIVNGTQEHTKVRLSVYGALGISQASGWQLLPLRTAEFNSQVSAGVAVFGYSMAVSIGGIFASCRLHLNLLDNVLRSPMSFFERTPSGNLVNRFSKELDTVDSMIPQVIKMFMGSLFNVIGACIIILLATPFAAVIIPPLGLIYFFVQRFYVATSRQLKRLESVSRSPVYSHFNETLLGVSVIRAFEEQERFIRQSDLKVDENQKAYYPSIVANRWLAVRLECVGNCIVLFAALFTVISRQSLSAGLVGLSVSYSLQVTTYLNWLVRMSSEMETNIVAVERLKEYSETEKEAPWQIQETAPPNSWPQVGQVEFRNYCLRYREDLDFVLRHINVTINGGEKVGIVGRTGAGKSSLTLGLFRMNEPAEGEIIIDDINIAKIGLHNLRFKITIIPQDPILFSGSLRMNLDPFSQYSDEEVWTSLELAHLKDFVSALPDKLDHECAEGGENLSVGQRQLVCLARALLRKTKILVLDEATAAVDLETDDLIQSTIRTQFEGCTVLTIAHRLNTIMDYTRVIVLDKGEIQEYGAPSDLLQQRGLFYSMAKDAGLV</sequence>
<dbReference type="PANTHER" id="PTHR24223">
    <property type="entry name" value="ATP-BINDING CASSETTE SUB-FAMILY C"/>
    <property type="match status" value="1"/>
</dbReference>
<evidence type="ECO:0000256" key="18">
    <source>
        <dbReference type="ARBA" id="ARBA00049910"/>
    </source>
</evidence>
<dbReference type="PROSITE" id="PS00211">
    <property type="entry name" value="ABC_TRANSPORTER_1"/>
    <property type="match status" value="2"/>
</dbReference>
<protein>
    <recommendedName>
        <fullName evidence="8">Multidrug resistance-associated protein 1</fullName>
    </recommendedName>
    <alternativeName>
        <fullName evidence="11">ATP-binding cassette sub-family C member 1</fullName>
    </alternativeName>
    <alternativeName>
        <fullName evidence="10">Glutathione-S-conjugate-translocating ATPase ABCC1</fullName>
    </alternativeName>
    <alternativeName>
        <fullName evidence="9">Leukotriene C(4) transporter</fullName>
    </alternativeName>
</protein>
<feature type="transmembrane region" description="Helical" evidence="21">
    <location>
        <begin position="394"/>
        <end position="417"/>
    </location>
</feature>
<keyword evidence="25" id="KW-1185">Reference proteome</keyword>
<dbReference type="CDD" id="cd03250">
    <property type="entry name" value="ABCC_MRP_domain1"/>
    <property type="match status" value="1"/>
</dbReference>
<comment type="catalytic activity">
    <reaction evidence="12">
        <text>vincristine(in) + ATP + H2O = vincristine(out) + ADP + phosphate + H(+)</text>
        <dbReference type="Rhea" id="RHEA:60160"/>
        <dbReference type="ChEBI" id="CHEBI:15377"/>
        <dbReference type="ChEBI" id="CHEBI:15378"/>
        <dbReference type="ChEBI" id="CHEBI:30616"/>
        <dbReference type="ChEBI" id="CHEBI:43474"/>
        <dbReference type="ChEBI" id="CHEBI:143658"/>
        <dbReference type="ChEBI" id="CHEBI:456216"/>
    </reaction>
    <physiologicalReaction direction="left-to-right" evidence="12">
        <dbReference type="Rhea" id="RHEA:60161"/>
    </physiologicalReaction>
</comment>
<dbReference type="InterPro" id="IPR036640">
    <property type="entry name" value="ABC1_TM_sf"/>
</dbReference>
<evidence type="ECO:0000256" key="7">
    <source>
        <dbReference type="ARBA" id="ARBA00023136"/>
    </source>
</evidence>
<comment type="catalytic activity">
    <reaction evidence="14">
        <text>17beta-estradiol 17-O-(beta-D-glucuronate)(in) + ATP + H2O = 17beta-estradiol 17-O-(beta-D-glucuronate)(out) + ADP + phosphate + H(+)</text>
        <dbReference type="Rhea" id="RHEA:60128"/>
        <dbReference type="ChEBI" id="CHEBI:15377"/>
        <dbReference type="ChEBI" id="CHEBI:15378"/>
        <dbReference type="ChEBI" id="CHEBI:30616"/>
        <dbReference type="ChEBI" id="CHEBI:43474"/>
        <dbReference type="ChEBI" id="CHEBI:82961"/>
        <dbReference type="ChEBI" id="CHEBI:456216"/>
    </reaction>
    <physiologicalReaction direction="left-to-right" evidence="14">
        <dbReference type="Rhea" id="RHEA:60129"/>
    </physiologicalReaction>
</comment>
<dbReference type="PROSITE" id="PS50929">
    <property type="entry name" value="ABC_TM1F"/>
    <property type="match status" value="1"/>
</dbReference>
<comment type="catalytic activity">
    <reaction evidence="15">
        <text>2',3'-cGAMP(in) + ATP + H2O = 2',3'-cGAMP(out) + ADP + phosphate + H(+)</text>
        <dbReference type="Rhea" id="RHEA:74887"/>
        <dbReference type="ChEBI" id="CHEBI:15377"/>
        <dbReference type="ChEBI" id="CHEBI:15378"/>
        <dbReference type="ChEBI" id="CHEBI:30616"/>
        <dbReference type="ChEBI" id="CHEBI:43474"/>
        <dbReference type="ChEBI" id="CHEBI:143093"/>
        <dbReference type="ChEBI" id="CHEBI:456216"/>
    </reaction>
</comment>
<proteinExistence type="predicted"/>
<evidence type="ECO:0000256" key="19">
    <source>
        <dbReference type="ARBA" id="ARBA00049921"/>
    </source>
</evidence>
<dbReference type="Gene3D" id="3.40.50.300">
    <property type="entry name" value="P-loop containing nucleotide triphosphate hydrolases"/>
    <property type="match status" value="2"/>
</dbReference>
<evidence type="ECO:0000256" key="21">
    <source>
        <dbReference type="SAM" id="Phobius"/>
    </source>
</evidence>
<dbReference type="InterPro" id="IPR003439">
    <property type="entry name" value="ABC_transporter-like_ATP-bd"/>
</dbReference>
<dbReference type="InterPro" id="IPR017871">
    <property type="entry name" value="ABC_transporter-like_CS"/>
</dbReference>
<keyword evidence="4" id="KW-0547">Nucleotide-binding</keyword>
<evidence type="ECO:0000259" key="23">
    <source>
        <dbReference type="PROSITE" id="PS50929"/>
    </source>
</evidence>
<dbReference type="SUPFAM" id="SSF90123">
    <property type="entry name" value="ABC transporter transmembrane region"/>
    <property type="match status" value="1"/>
</dbReference>
<evidence type="ECO:0000256" key="16">
    <source>
        <dbReference type="ARBA" id="ARBA00048825"/>
    </source>
</evidence>
<reference evidence="24 25" key="1">
    <citation type="submission" date="2023-05" db="EMBL/GenBank/DDBJ databases">
        <title>B98-5 Cell Line De Novo Hybrid Assembly: An Optical Mapping Approach.</title>
        <authorList>
            <person name="Kananen K."/>
            <person name="Auerbach J.A."/>
            <person name="Kautto E."/>
            <person name="Blachly J.S."/>
        </authorList>
    </citation>
    <scope>NUCLEOTIDE SEQUENCE [LARGE SCALE GENOMIC DNA]</scope>
    <source>
        <strain evidence="24">B95-8</strain>
        <tissue evidence="24">Cell line</tissue>
    </source>
</reference>
<evidence type="ECO:0000256" key="20">
    <source>
        <dbReference type="ARBA" id="ARBA00093570"/>
    </source>
</evidence>
<evidence type="ECO:0000256" key="12">
    <source>
        <dbReference type="ARBA" id="ARBA00047331"/>
    </source>
</evidence>
<keyword evidence="6 21" id="KW-1133">Transmembrane helix</keyword>
<dbReference type="InterPro" id="IPR011527">
    <property type="entry name" value="ABC1_TM_dom"/>
</dbReference>
<evidence type="ECO:0000313" key="25">
    <source>
        <dbReference type="Proteomes" id="UP001266305"/>
    </source>
</evidence>
<gene>
    <name evidence="24" type="primary">ABCC1_2</name>
    <name evidence="24" type="ORF">P7K49_022989</name>
</gene>
<evidence type="ECO:0000256" key="17">
    <source>
        <dbReference type="ARBA" id="ARBA00049901"/>
    </source>
</evidence>
<dbReference type="Gene3D" id="1.20.1560.10">
    <property type="entry name" value="ABC transporter type 1, transmembrane domain"/>
    <property type="match status" value="1"/>
</dbReference>
<dbReference type="InterPro" id="IPR050173">
    <property type="entry name" value="ABC_transporter_C-like"/>
</dbReference>
<evidence type="ECO:0000256" key="3">
    <source>
        <dbReference type="ARBA" id="ARBA00022692"/>
    </source>
</evidence>
<evidence type="ECO:0000256" key="4">
    <source>
        <dbReference type="ARBA" id="ARBA00022741"/>
    </source>
</evidence>
<keyword evidence="2" id="KW-0813">Transport</keyword>
<evidence type="ECO:0000256" key="11">
    <source>
        <dbReference type="ARBA" id="ARBA00042274"/>
    </source>
</evidence>
<evidence type="ECO:0000256" key="5">
    <source>
        <dbReference type="ARBA" id="ARBA00022840"/>
    </source>
</evidence>
<evidence type="ECO:0000256" key="6">
    <source>
        <dbReference type="ARBA" id="ARBA00022989"/>
    </source>
</evidence>
<evidence type="ECO:0000256" key="2">
    <source>
        <dbReference type="ARBA" id="ARBA00022448"/>
    </source>
</evidence>
<organism evidence="24 25">
    <name type="scientific">Saguinus oedipus</name>
    <name type="common">Cotton-top tamarin</name>
    <name type="synonym">Oedipomidas oedipus</name>
    <dbReference type="NCBI Taxonomy" id="9490"/>
    <lineage>
        <taxon>Eukaryota</taxon>
        <taxon>Metazoa</taxon>
        <taxon>Chordata</taxon>
        <taxon>Craniata</taxon>
        <taxon>Vertebrata</taxon>
        <taxon>Euteleostomi</taxon>
        <taxon>Mammalia</taxon>
        <taxon>Eutheria</taxon>
        <taxon>Euarchontoglires</taxon>
        <taxon>Primates</taxon>
        <taxon>Haplorrhini</taxon>
        <taxon>Platyrrhini</taxon>
        <taxon>Cebidae</taxon>
        <taxon>Callitrichinae</taxon>
        <taxon>Saguinus</taxon>
    </lineage>
</organism>
<evidence type="ECO:0000256" key="1">
    <source>
        <dbReference type="ARBA" id="ARBA00004370"/>
    </source>
</evidence>
<feature type="domain" description="ABC transporter" evidence="22">
    <location>
        <begin position="660"/>
        <end position="894"/>
    </location>
</feature>
<evidence type="ECO:0000256" key="10">
    <source>
        <dbReference type="ARBA" id="ARBA00041913"/>
    </source>
</evidence>
<keyword evidence="5" id="KW-0067">ATP-binding</keyword>
<dbReference type="CDD" id="cd03244">
    <property type="entry name" value="ABCC_MRP_domain2"/>
    <property type="match status" value="1"/>
</dbReference>
<dbReference type="PROSITE" id="PS50893">
    <property type="entry name" value="ABC_TRANSPORTER_2"/>
    <property type="match status" value="2"/>
</dbReference>